<accession>A0ABS7AQN4</accession>
<evidence type="ECO:0000313" key="2">
    <source>
        <dbReference type="EMBL" id="MBW6409996.1"/>
    </source>
</evidence>
<evidence type="ECO:0000313" key="3">
    <source>
        <dbReference type="Proteomes" id="UP001519921"/>
    </source>
</evidence>
<sequence length="77" mass="8362">MKEKELIGRIKNSGTIITLVSLIILILTTNGILVDSERVINTVQAICSIGVILGILNNPETDGLDLPFISSKENKKE</sequence>
<reference evidence="2 3" key="1">
    <citation type="submission" date="2021-07" db="EMBL/GenBank/DDBJ databases">
        <title>Clostridium weizhouense sp. nov., an anaerobic bacterium isolated from activated sludge of Petroleum wastewater.</title>
        <authorList>
            <person name="Li Q."/>
        </authorList>
    </citation>
    <scope>NUCLEOTIDE SEQUENCE [LARGE SCALE GENOMIC DNA]</scope>
    <source>
        <strain evidence="2 3">YB-6</strain>
    </source>
</reference>
<feature type="transmembrane region" description="Helical" evidence="1">
    <location>
        <begin position="12"/>
        <end position="33"/>
    </location>
</feature>
<dbReference type="Proteomes" id="UP001519921">
    <property type="component" value="Unassembled WGS sequence"/>
</dbReference>
<keyword evidence="1" id="KW-0812">Transmembrane</keyword>
<dbReference type="RefSeq" id="WP_219779050.1">
    <property type="nucleotide sequence ID" value="NZ_JAHXPT010000004.1"/>
</dbReference>
<evidence type="ECO:0000256" key="1">
    <source>
        <dbReference type="SAM" id="Phobius"/>
    </source>
</evidence>
<organism evidence="2 3">
    <name type="scientific">Clostridium weizhouense</name>
    <dbReference type="NCBI Taxonomy" id="2859781"/>
    <lineage>
        <taxon>Bacteria</taxon>
        <taxon>Bacillati</taxon>
        <taxon>Bacillota</taxon>
        <taxon>Clostridia</taxon>
        <taxon>Eubacteriales</taxon>
        <taxon>Clostridiaceae</taxon>
        <taxon>Clostridium</taxon>
    </lineage>
</organism>
<gene>
    <name evidence="2" type="ORF">KYD98_07805</name>
</gene>
<name>A0ABS7AQN4_9CLOT</name>
<evidence type="ECO:0008006" key="4">
    <source>
        <dbReference type="Google" id="ProtNLM"/>
    </source>
</evidence>
<protein>
    <recommendedName>
        <fullName evidence="4">Holin</fullName>
    </recommendedName>
</protein>
<keyword evidence="1" id="KW-0472">Membrane</keyword>
<comment type="caution">
    <text evidence="2">The sequence shown here is derived from an EMBL/GenBank/DDBJ whole genome shotgun (WGS) entry which is preliminary data.</text>
</comment>
<proteinExistence type="predicted"/>
<keyword evidence="3" id="KW-1185">Reference proteome</keyword>
<keyword evidence="1" id="KW-1133">Transmembrane helix</keyword>
<dbReference type="EMBL" id="JAHXPT010000004">
    <property type="protein sequence ID" value="MBW6409996.1"/>
    <property type="molecule type" value="Genomic_DNA"/>
</dbReference>